<comment type="caution">
    <text evidence="9">The sequence shown here is derived from an EMBL/GenBank/DDBJ whole genome shotgun (WGS) entry which is preliminary data.</text>
</comment>
<evidence type="ECO:0000313" key="9">
    <source>
        <dbReference type="EMBL" id="KRG56218.1"/>
    </source>
</evidence>
<dbReference type="InterPro" id="IPR011008">
    <property type="entry name" value="Dimeric_a/b-barrel"/>
</dbReference>
<accession>A0ABR5NI31</accession>
<keyword evidence="4" id="KW-0560">Oxidoreductase</keyword>
<dbReference type="RefSeq" id="WP_055768334.1">
    <property type="nucleotide sequence ID" value="NZ_LDJG01000018.1"/>
</dbReference>
<evidence type="ECO:0000259" key="7">
    <source>
        <dbReference type="Pfam" id="PF04261"/>
    </source>
</evidence>
<keyword evidence="10" id="KW-1185">Reference proteome</keyword>
<organism evidence="9 10">
    <name type="scientific">Stenotrophomonas nitritireducens</name>
    <dbReference type="NCBI Taxonomy" id="83617"/>
    <lineage>
        <taxon>Bacteria</taxon>
        <taxon>Pseudomonadati</taxon>
        <taxon>Pseudomonadota</taxon>
        <taxon>Gammaproteobacteria</taxon>
        <taxon>Lysobacterales</taxon>
        <taxon>Lysobacteraceae</taxon>
        <taxon>Stenotrophomonas</taxon>
    </lineage>
</organism>
<dbReference type="Proteomes" id="UP000050902">
    <property type="component" value="Unassembled WGS sequence"/>
</dbReference>
<dbReference type="PROSITE" id="PS51404">
    <property type="entry name" value="DYP_PEROXIDASE"/>
    <property type="match status" value="1"/>
</dbReference>
<dbReference type="Pfam" id="PF20628">
    <property type="entry name" value="Dyp_perox_C"/>
    <property type="match status" value="1"/>
</dbReference>
<keyword evidence="3" id="KW-0479">Metal-binding</keyword>
<protein>
    <submittedName>
        <fullName evidence="9">Peroxidase</fullName>
    </submittedName>
</protein>
<dbReference type="EMBL" id="LDJG01000018">
    <property type="protein sequence ID" value="KRG56218.1"/>
    <property type="molecule type" value="Genomic_DNA"/>
</dbReference>
<evidence type="ECO:0000313" key="10">
    <source>
        <dbReference type="Proteomes" id="UP000050902"/>
    </source>
</evidence>
<dbReference type="SUPFAM" id="SSF54909">
    <property type="entry name" value="Dimeric alpha+beta barrel"/>
    <property type="match status" value="1"/>
</dbReference>
<evidence type="ECO:0000256" key="6">
    <source>
        <dbReference type="ARBA" id="ARBA00025737"/>
    </source>
</evidence>
<dbReference type="InterPro" id="IPR006314">
    <property type="entry name" value="Dyp_peroxidase"/>
</dbReference>
<feature type="domain" description="Dyp-type peroxidase C-terminal" evidence="8">
    <location>
        <begin position="138"/>
        <end position="300"/>
    </location>
</feature>
<dbReference type="InterPro" id="IPR048327">
    <property type="entry name" value="Dyp_perox_N"/>
</dbReference>
<feature type="domain" description="Dyp-type peroxidase N-terminal" evidence="7">
    <location>
        <begin position="6"/>
        <end position="134"/>
    </location>
</feature>
<comment type="similarity">
    <text evidence="6">Belongs to the DyP-type peroxidase family.</text>
</comment>
<evidence type="ECO:0000256" key="2">
    <source>
        <dbReference type="ARBA" id="ARBA00022559"/>
    </source>
</evidence>
<proteinExistence type="inferred from homology"/>
<evidence type="ECO:0000256" key="5">
    <source>
        <dbReference type="ARBA" id="ARBA00023004"/>
    </source>
</evidence>
<evidence type="ECO:0000256" key="4">
    <source>
        <dbReference type="ARBA" id="ARBA00023002"/>
    </source>
</evidence>
<evidence type="ECO:0000256" key="3">
    <source>
        <dbReference type="ARBA" id="ARBA00022723"/>
    </source>
</evidence>
<dbReference type="Pfam" id="PF04261">
    <property type="entry name" value="Dyp_perox_N"/>
    <property type="match status" value="1"/>
</dbReference>
<evidence type="ECO:0000256" key="1">
    <source>
        <dbReference type="ARBA" id="ARBA00001970"/>
    </source>
</evidence>
<reference evidence="9 10" key="1">
    <citation type="submission" date="2015-05" db="EMBL/GenBank/DDBJ databases">
        <title>Genome sequencing and analysis of members of genus Stenotrophomonas.</title>
        <authorList>
            <person name="Patil P.P."/>
            <person name="Midha S."/>
            <person name="Patil P.B."/>
        </authorList>
    </citation>
    <scope>NUCLEOTIDE SEQUENCE [LARGE SCALE GENOMIC DNA]</scope>
    <source>
        <strain evidence="9 10">DSM 12575</strain>
    </source>
</reference>
<dbReference type="InterPro" id="IPR048328">
    <property type="entry name" value="Dyp_perox_C"/>
</dbReference>
<dbReference type="GO" id="GO:0004601">
    <property type="term" value="F:peroxidase activity"/>
    <property type="evidence" value="ECO:0007669"/>
    <property type="project" value="UniProtKB-KW"/>
</dbReference>
<dbReference type="PANTHER" id="PTHR30521:SF0">
    <property type="entry name" value="DYP-TYPE PEROXIDASE FAMILY PROTEIN"/>
    <property type="match status" value="1"/>
</dbReference>
<dbReference type="PANTHER" id="PTHR30521">
    <property type="entry name" value="DEFERROCHELATASE/PEROXIDASE"/>
    <property type="match status" value="1"/>
</dbReference>
<dbReference type="NCBIfam" id="TIGR01413">
    <property type="entry name" value="Dyp_perox_fam"/>
    <property type="match status" value="1"/>
</dbReference>
<name>A0ABR5NI31_9GAMM</name>
<comment type="cofactor">
    <cofactor evidence="1">
        <name>heme b</name>
        <dbReference type="ChEBI" id="CHEBI:60344"/>
    </cofactor>
</comment>
<gene>
    <name evidence="9" type="ORF">ABB22_12705</name>
</gene>
<keyword evidence="2 9" id="KW-0575">Peroxidase</keyword>
<evidence type="ECO:0000259" key="8">
    <source>
        <dbReference type="Pfam" id="PF20628"/>
    </source>
</evidence>
<keyword evidence="5" id="KW-0408">Iron</keyword>
<sequence length="308" mass="33209">MTTSPQPVTAGLTRAAIFLVVTLKPDAQASACARAVCGDVATLVRSIGSRVLDGKLCCVVGIGSEAWDRLYGAPRPRELHPFIEITGKHHAVATPGDLLFHIRAERMDLCFELATQLMTRLGDAVASADQVNGFGYFDSRDLIGFVDGTENPADDEAREAALVGADDPGFAGGSYVITQKYLHDLQGWNAVPVAEQERIVGRGKLDNIELDDEAKPSYAHNALTNIVEDGKELKILRSNMSFGDAAKGEYGTFFIGYACTPTRTEKMLRNMFVGNPPGNHDRLLDFSRAVSGNLFFAPPAGFLEDAAE</sequence>